<keyword evidence="8 9" id="KW-0539">Nucleus</keyword>
<dbReference type="PANTHER" id="PTHR11125">
    <property type="entry name" value="SUPPRESSOR OF TY 5"/>
    <property type="match status" value="1"/>
</dbReference>
<evidence type="ECO:0000256" key="2">
    <source>
        <dbReference type="ARBA" id="ARBA00022491"/>
    </source>
</evidence>
<feature type="compositionally biased region" description="Acidic residues" evidence="10">
    <location>
        <begin position="18"/>
        <end position="39"/>
    </location>
</feature>
<proteinExistence type="inferred from homology"/>
<feature type="region of interest" description="Disordered" evidence="10">
    <location>
        <begin position="881"/>
        <end position="978"/>
    </location>
</feature>
<protein>
    <recommendedName>
        <fullName evidence="9">Transcription elongation factor SPT5</fullName>
    </recommendedName>
</protein>
<comment type="caution">
    <text evidence="12">The sequence shown here is derived from an EMBL/GenBank/DDBJ whole genome shotgun (WGS) entry which is preliminary data.</text>
</comment>
<dbReference type="SMART" id="SM00739">
    <property type="entry name" value="KOW"/>
    <property type="match status" value="7"/>
</dbReference>
<dbReference type="PIRSF" id="PIRSF036945">
    <property type="entry name" value="Spt5"/>
    <property type="match status" value="1"/>
</dbReference>
<evidence type="ECO:0000256" key="4">
    <source>
        <dbReference type="ARBA" id="ARBA00022737"/>
    </source>
</evidence>
<comment type="similarity">
    <text evidence="9">Belongs to the SPT5 family.</text>
</comment>
<feature type="compositionally biased region" description="Acidic residues" evidence="10">
    <location>
        <begin position="102"/>
        <end position="118"/>
    </location>
</feature>
<dbReference type="GO" id="GO:0003735">
    <property type="term" value="F:structural constituent of ribosome"/>
    <property type="evidence" value="ECO:0007669"/>
    <property type="project" value="InterPro"/>
</dbReference>
<dbReference type="CDD" id="cd06083">
    <property type="entry name" value="KOW_Spt5_3"/>
    <property type="match status" value="1"/>
</dbReference>
<reference evidence="12" key="1">
    <citation type="journal article" date="2021" name="Sci. Rep.">
        <title>Diploid genomic architecture of Nitzschia inconspicua, an elite biomass production diatom.</title>
        <authorList>
            <person name="Oliver A."/>
            <person name="Podell S."/>
            <person name="Pinowska A."/>
            <person name="Traller J.C."/>
            <person name="Smith S.R."/>
            <person name="McClure R."/>
            <person name="Beliaev A."/>
            <person name="Bohutskyi P."/>
            <person name="Hill E.A."/>
            <person name="Rabines A."/>
            <person name="Zheng H."/>
            <person name="Allen L.Z."/>
            <person name="Kuo A."/>
            <person name="Grigoriev I.V."/>
            <person name="Allen A.E."/>
            <person name="Hazlebeck D."/>
            <person name="Allen E.E."/>
        </authorList>
    </citation>
    <scope>NUCLEOTIDE SEQUENCE</scope>
    <source>
        <strain evidence="12">Hildebrandi</strain>
    </source>
</reference>
<keyword evidence="3" id="KW-0597">Phosphoprotein</keyword>
<dbReference type="InterPro" id="IPR017071">
    <property type="entry name" value="TF_Spt5_eukaryote"/>
</dbReference>
<dbReference type="GO" id="GO:0003729">
    <property type="term" value="F:mRNA binding"/>
    <property type="evidence" value="ECO:0007669"/>
    <property type="project" value="TreeGrafter"/>
</dbReference>
<feature type="domain" description="KOW" evidence="11">
    <location>
        <begin position="516"/>
        <end position="543"/>
    </location>
</feature>
<keyword evidence="6" id="KW-0010">Activator</keyword>
<dbReference type="PANTHER" id="PTHR11125:SF7">
    <property type="entry name" value="TRANSCRIPTION ELONGATION FACTOR SPT5"/>
    <property type="match status" value="1"/>
</dbReference>
<feature type="compositionally biased region" description="Basic and acidic residues" evidence="10">
    <location>
        <begin position="897"/>
        <end position="913"/>
    </location>
</feature>
<gene>
    <name evidence="12" type="ORF">IV203_009728</name>
</gene>
<feature type="domain" description="KOW" evidence="11">
    <location>
        <begin position="572"/>
        <end position="599"/>
    </location>
</feature>
<feature type="region of interest" description="Disordered" evidence="10">
    <location>
        <begin position="1"/>
        <end position="147"/>
    </location>
</feature>
<dbReference type="InterPro" id="IPR039659">
    <property type="entry name" value="SPT5"/>
</dbReference>
<dbReference type="PROSITE" id="PS01108">
    <property type="entry name" value="RIBOSOMAL_L24"/>
    <property type="match status" value="1"/>
</dbReference>
<evidence type="ECO:0000256" key="7">
    <source>
        <dbReference type="ARBA" id="ARBA00023163"/>
    </source>
</evidence>
<feature type="domain" description="KOW" evidence="11">
    <location>
        <begin position="1034"/>
        <end position="1061"/>
    </location>
</feature>
<evidence type="ECO:0000259" key="11">
    <source>
        <dbReference type="SMART" id="SM00739"/>
    </source>
</evidence>
<dbReference type="CDD" id="cd06082">
    <property type="entry name" value="KOW_Spt5_2"/>
    <property type="match status" value="1"/>
</dbReference>
<dbReference type="GO" id="GO:0032044">
    <property type="term" value="C:DSIF complex"/>
    <property type="evidence" value="ECO:0007669"/>
    <property type="project" value="TreeGrafter"/>
</dbReference>
<organism evidence="12 13">
    <name type="scientific">Nitzschia inconspicua</name>
    <dbReference type="NCBI Taxonomy" id="303405"/>
    <lineage>
        <taxon>Eukaryota</taxon>
        <taxon>Sar</taxon>
        <taxon>Stramenopiles</taxon>
        <taxon>Ochrophyta</taxon>
        <taxon>Bacillariophyta</taxon>
        <taxon>Bacillariophyceae</taxon>
        <taxon>Bacillariophycidae</taxon>
        <taxon>Bacillariales</taxon>
        <taxon>Bacillariaceae</taxon>
        <taxon>Nitzschia</taxon>
    </lineage>
</organism>
<evidence type="ECO:0000256" key="3">
    <source>
        <dbReference type="ARBA" id="ARBA00022553"/>
    </source>
</evidence>
<feature type="compositionally biased region" description="Basic and acidic residues" evidence="10">
    <location>
        <begin position="119"/>
        <end position="142"/>
    </location>
</feature>
<dbReference type="InterPro" id="IPR057934">
    <property type="entry name" value="KOW_Spt5_7"/>
</dbReference>
<dbReference type="Pfam" id="PF23284">
    <property type="entry name" value="KOW2_Spt5"/>
    <property type="match status" value="1"/>
</dbReference>
<feature type="region of interest" description="Disordered" evidence="10">
    <location>
        <begin position="455"/>
        <end position="488"/>
    </location>
</feature>
<comment type="subcellular location">
    <subcellularLocation>
        <location evidence="1 9">Nucleus</location>
    </subcellularLocation>
</comment>
<dbReference type="InterPro" id="IPR005824">
    <property type="entry name" value="KOW"/>
</dbReference>
<dbReference type="InterPro" id="IPR057936">
    <property type="entry name" value="KOWx_Spt5"/>
</dbReference>
<keyword evidence="2" id="KW-0678">Repressor</keyword>
<feature type="compositionally biased region" description="Polar residues" evidence="10">
    <location>
        <begin position="45"/>
        <end position="56"/>
    </location>
</feature>
<dbReference type="CDD" id="cd06085">
    <property type="entry name" value="KOW_Spt5_5"/>
    <property type="match status" value="1"/>
</dbReference>
<evidence type="ECO:0000256" key="6">
    <source>
        <dbReference type="ARBA" id="ARBA00023159"/>
    </source>
</evidence>
<dbReference type="Proteomes" id="UP000693970">
    <property type="component" value="Unassembled WGS sequence"/>
</dbReference>
<dbReference type="CDD" id="cd06084">
    <property type="entry name" value="KOW_Spt5_4"/>
    <property type="match status" value="1"/>
</dbReference>
<keyword evidence="5" id="KW-0805">Transcription regulation</keyword>
<evidence type="ECO:0000256" key="5">
    <source>
        <dbReference type="ARBA" id="ARBA00023015"/>
    </source>
</evidence>
<dbReference type="GO" id="GO:0006412">
    <property type="term" value="P:translation"/>
    <property type="evidence" value="ECO:0007669"/>
    <property type="project" value="InterPro"/>
</dbReference>
<feature type="compositionally biased region" description="Low complexity" evidence="10">
    <location>
        <begin position="938"/>
        <end position="950"/>
    </location>
</feature>
<reference evidence="12" key="2">
    <citation type="submission" date="2021-04" db="EMBL/GenBank/DDBJ databases">
        <authorList>
            <person name="Podell S."/>
        </authorList>
    </citation>
    <scope>NUCLEOTIDE SEQUENCE</scope>
    <source>
        <strain evidence="12">Hildebrandi</strain>
    </source>
</reference>
<dbReference type="CDD" id="cd09888">
    <property type="entry name" value="NGN_Euk"/>
    <property type="match status" value="1"/>
</dbReference>
<dbReference type="InterPro" id="IPR005100">
    <property type="entry name" value="NGN-domain"/>
</dbReference>
<sequence length="1087" mass="118813">MSGKKLFRVGKHLRPPPSEEENDDDDSSDEEEEEDEDDEHPPNKPSTSKKSNANLSSEEDEEEDDEEDDEDEEEEDEEESKKKRRRSSAKGSNKRSKISSFFDEEAEDDDEDEDEDEPYGTHRDPDDVVRKHYTAEDIRKEQMDEETREMIARQDRRRAQAGFSFGEERSVAEMAKEIEDRHRMSRTAVDRRMLDQRHHRPTGRAGGASGASVARDDDDVDEGEGGGPEVTNAVSQQSLVPSVSDPSLWMVSCSTGKEQELIIQIMNKCVAYARQGRPLGICGAIAAQTKGKIYIESYSEPAVVEAINGVRGLLQYTMRLVPIQDMTTVMTVVPKKKPVTKNEWVRMTRGHYKGDLALVVAVRESGLKCIVQCVPRLDLAALGLSKEEQRVRKKTVRPPQKFFNEQELATLGFAAQRTRQRFPGMDMYCDFFENNYYQDGYLLKEVTVGSMVKPCTDEDPPTLDELQKFRKRNKGKDEDGDDENEGSKAAGSLLDELSELQGKAGLSKSSTSASGGLLVGDKVEVVEGDLVGMKGKIMSMDGTTLKIKPMDASLDIGGTGEIEFLANQVRKHIAVGAHVKVMDGRYANETGTVVAVEQLDGGKDFTAVVLTDVTNKEISVRTSQLRESAEQYSGQDKLAGYQLYDLVMLSGGGSANEVGVIVRVGREDFTVINNHGVSRDVRPEELRGKRNTMSNRAVALDVQGNQIRSGDQVNVAEGPHKGKAATIKRLSRSQLFLYSQTRTESAGIFVVRSRSCLLAGSRNQSRGVAGVDGSMSPFATPQSQSRGPAAGVRGKGQDSLIGKTVRIQAGQWKGYLGAVSDATATHVQVELHSRLKKVMVVRERVAVVGDKFGATEEVNQNDPNMHNGPGAAFSAAATPMHGGATPMHGGATPMHDSMSDEVWRPGALDHESTQEELASSAWGADTSQPFGSPNNDDSGWGSSQSGGTWTPTATKQEPSTSVPVKLEQPGTTLETHAGDNDETAVWFMERVCVQLKGDDRPAVIKEINPDKSALVELEDQSTKTVSFDEVSRIQPKEKDMVLVIGGADVGVEGELVCIDGSDAILKDANEDFKIVDFVHLAKIASDG</sequence>
<dbReference type="EMBL" id="JAGRRH010000018">
    <property type="protein sequence ID" value="KAG7350368.1"/>
    <property type="molecule type" value="Genomic_DNA"/>
</dbReference>
<dbReference type="GO" id="GO:0006368">
    <property type="term" value="P:transcription elongation by RNA polymerase II"/>
    <property type="evidence" value="ECO:0007669"/>
    <property type="project" value="TreeGrafter"/>
</dbReference>
<feature type="region of interest" description="Disordered" evidence="10">
    <location>
        <begin position="768"/>
        <end position="797"/>
    </location>
</feature>
<name>A0A9K3PKB0_9STRA</name>
<feature type="domain" description="KOW" evidence="11">
    <location>
        <begin position="706"/>
        <end position="733"/>
    </location>
</feature>
<feature type="region of interest" description="Disordered" evidence="10">
    <location>
        <begin position="191"/>
        <end position="238"/>
    </location>
</feature>
<evidence type="ECO:0000313" key="12">
    <source>
        <dbReference type="EMBL" id="KAG7350368.1"/>
    </source>
</evidence>
<feature type="compositionally biased region" description="Polar residues" evidence="10">
    <location>
        <begin position="925"/>
        <end position="937"/>
    </location>
</feature>
<dbReference type="InterPro" id="IPR041977">
    <property type="entry name" value="KOW_Spt5_4"/>
</dbReference>
<feature type="domain" description="KOW" evidence="11">
    <location>
        <begin position="338"/>
        <end position="365"/>
    </location>
</feature>
<dbReference type="GO" id="GO:0006357">
    <property type="term" value="P:regulation of transcription by RNA polymerase II"/>
    <property type="evidence" value="ECO:0007669"/>
    <property type="project" value="InterPro"/>
</dbReference>
<dbReference type="Pfam" id="PF23042">
    <property type="entry name" value="KOW1_SPT5"/>
    <property type="match status" value="1"/>
</dbReference>
<keyword evidence="7 9" id="KW-0804">Transcription</keyword>
<feature type="domain" description="KOW" evidence="11">
    <location>
        <begin position="798"/>
        <end position="825"/>
    </location>
</feature>
<keyword evidence="13" id="KW-1185">Reference proteome</keyword>
<dbReference type="InterPro" id="IPR005825">
    <property type="entry name" value="Ribosomal_uL24_CS"/>
</dbReference>
<feature type="compositionally biased region" description="Polar residues" evidence="10">
    <location>
        <begin position="951"/>
        <end position="962"/>
    </location>
</feature>
<dbReference type="OrthoDB" id="40782at2759"/>
<accession>A0A9K3PKB0</accession>
<dbReference type="Pfam" id="PF03439">
    <property type="entry name" value="Spt5-NGN"/>
    <property type="match status" value="1"/>
</dbReference>
<dbReference type="InterPro" id="IPR041976">
    <property type="entry name" value="KOW_Spt5_3"/>
</dbReference>
<evidence type="ECO:0000256" key="10">
    <source>
        <dbReference type="SAM" id="MobiDB-lite"/>
    </source>
</evidence>
<feature type="domain" description="KOW" evidence="11">
    <location>
        <begin position="640"/>
        <end position="667"/>
    </location>
</feature>
<dbReference type="AlphaFoldDB" id="A0A9K3PKB0"/>
<feature type="compositionally biased region" description="Basic residues" evidence="10">
    <location>
        <begin position="82"/>
        <end position="97"/>
    </location>
</feature>
<evidence type="ECO:0000256" key="9">
    <source>
        <dbReference type="PIRNR" id="PIRNR036945"/>
    </source>
</evidence>
<keyword evidence="4" id="KW-0677">Repeat</keyword>
<dbReference type="GO" id="GO:0005840">
    <property type="term" value="C:ribosome"/>
    <property type="evidence" value="ECO:0007669"/>
    <property type="project" value="InterPro"/>
</dbReference>
<dbReference type="Pfam" id="PF23037">
    <property type="entry name" value="KOWx_SPT5"/>
    <property type="match status" value="1"/>
</dbReference>
<dbReference type="InterPro" id="IPR041978">
    <property type="entry name" value="KOW_Spt5_5"/>
</dbReference>
<evidence type="ECO:0000256" key="1">
    <source>
        <dbReference type="ARBA" id="ARBA00004123"/>
    </source>
</evidence>
<dbReference type="Pfam" id="PF23291">
    <property type="entry name" value="KOW4_SPT5"/>
    <property type="match status" value="1"/>
</dbReference>
<feature type="compositionally biased region" description="Polar residues" evidence="10">
    <location>
        <begin position="777"/>
        <end position="786"/>
    </location>
</feature>
<dbReference type="InterPro" id="IPR039385">
    <property type="entry name" value="NGN_Euk"/>
</dbReference>
<dbReference type="InterPro" id="IPR041973">
    <property type="entry name" value="KOW_Spt5_1"/>
</dbReference>
<dbReference type="InterPro" id="IPR041975">
    <property type="entry name" value="KOW_Spt5_2"/>
</dbReference>
<evidence type="ECO:0000313" key="13">
    <source>
        <dbReference type="Proteomes" id="UP000693970"/>
    </source>
</evidence>
<dbReference type="GO" id="GO:0032784">
    <property type="term" value="P:regulation of DNA-templated transcription elongation"/>
    <property type="evidence" value="ECO:0007669"/>
    <property type="project" value="InterPro"/>
</dbReference>
<feature type="compositionally biased region" description="Acidic residues" evidence="10">
    <location>
        <begin position="57"/>
        <end position="78"/>
    </location>
</feature>
<dbReference type="CDD" id="cd06081">
    <property type="entry name" value="KOW_Spt5_1"/>
    <property type="match status" value="1"/>
</dbReference>
<feature type="compositionally biased region" description="Basic residues" evidence="10">
    <location>
        <begin position="1"/>
        <end position="14"/>
    </location>
</feature>
<dbReference type="Pfam" id="PF23290">
    <property type="entry name" value="KOW5_SPT5"/>
    <property type="match status" value="1"/>
</dbReference>
<evidence type="ECO:0000256" key="8">
    <source>
        <dbReference type="ARBA" id="ARBA00023242"/>
    </source>
</evidence>
<dbReference type="Pfam" id="PF23287">
    <property type="entry name" value="KOW7_SPT5"/>
    <property type="match status" value="1"/>
</dbReference>